<evidence type="ECO:0000313" key="1">
    <source>
        <dbReference type="EMBL" id="KAL3603150.1"/>
    </source>
</evidence>
<dbReference type="EMBL" id="RCHU02000002">
    <property type="protein sequence ID" value="KAL3603150.1"/>
    <property type="molecule type" value="Genomic_DNA"/>
</dbReference>
<dbReference type="Proteomes" id="UP000309997">
    <property type="component" value="Unassembled WGS sequence"/>
</dbReference>
<organism evidence="1 2">
    <name type="scientific">Populus alba</name>
    <name type="common">White poplar</name>
    <dbReference type="NCBI Taxonomy" id="43335"/>
    <lineage>
        <taxon>Eukaryota</taxon>
        <taxon>Viridiplantae</taxon>
        <taxon>Streptophyta</taxon>
        <taxon>Embryophyta</taxon>
        <taxon>Tracheophyta</taxon>
        <taxon>Spermatophyta</taxon>
        <taxon>Magnoliopsida</taxon>
        <taxon>eudicotyledons</taxon>
        <taxon>Gunneridae</taxon>
        <taxon>Pentapetalae</taxon>
        <taxon>rosids</taxon>
        <taxon>fabids</taxon>
        <taxon>Malpighiales</taxon>
        <taxon>Salicaceae</taxon>
        <taxon>Saliceae</taxon>
        <taxon>Populus</taxon>
    </lineage>
</organism>
<comment type="caution">
    <text evidence="1">The sequence shown here is derived from an EMBL/GenBank/DDBJ whole genome shotgun (WGS) entry which is preliminary data.</text>
</comment>
<sequence length="133" mass="14923">MEAIRVAAPKSLAIREGESKGRSEGDVRRFYSVAHKSFGRVIEIVAVRSWKSTLGDKEILEGGRTDEDQGNRMLKNAYNRASKKGKICSLEAYPRRVPITDGKLNMGTWQGIWLCEHRDHPTARKVVVTLNGI</sequence>
<keyword evidence="2" id="KW-1185">Reference proteome</keyword>
<gene>
    <name evidence="1" type="ORF">D5086_004009</name>
</gene>
<evidence type="ECO:0000313" key="2">
    <source>
        <dbReference type="Proteomes" id="UP000309997"/>
    </source>
</evidence>
<name>A0ACC4CPB5_POPAL</name>
<accession>A0ACC4CPB5</accession>
<reference evidence="1 2" key="1">
    <citation type="journal article" date="2024" name="Plant Biotechnol. J.">
        <title>Genome and CRISPR/Cas9 system of a widespread forest tree (Populus alba) in the world.</title>
        <authorList>
            <person name="Liu Y.J."/>
            <person name="Jiang P.F."/>
            <person name="Han X.M."/>
            <person name="Li X.Y."/>
            <person name="Wang H.M."/>
            <person name="Wang Y.J."/>
            <person name="Wang X.X."/>
            <person name="Zeng Q.Y."/>
        </authorList>
    </citation>
    <scope>NUCLEOTIDE SEQUENCE [LARGE SCALE GENOMIC DNA]</scope>
    <source>
        <strain evidence="2">cv. PAL-ZL1</strain>
    </source>
</reference>
<protein>
    <submittedName>
        <fullName evidence="1">Uncharacterized protein</fullName>
    </submittedName>
</protein>
<proteinExistence type="predicted"/>